<keyword evidence="5" id="KW-1185">Reference proteome</keyword>
<organism evidence="4 5">
    <name type="scientific">Patella caerulea</name>
    <name type="common">Rayed Mediterranean limpet</name>
    <dbReference type="NCBI Taxonomy" id="87958"/>
    <lineage>
        <taxon>Eukaryota</taxon>
        <taxon>Metazoa</taxon>
        <taxon>Spiralia</taxon>
        <taxon>Lophotrochozoa</taxon>
        <taxon>Mollusca</taxon>
        <taxon>Gastropoda</taxon>
        <taxon>Patellogastropoda</taxon>
        <taxon>Patelloidea</taxon>
        <taxon>Patellidae</taxon>
        <taxon>Patella</taxon>
    </lineage>
</organism>
<dbReference type="InterPro" id="IPR011989">
    <property type="entry name" value="ARM-like"/>
</dbReference>
<dbReference type="InterPro" id="IPR000488">
    <property type="entry name" value="Death_dom"/>
</dbReference>
<evidence type="ECO:0000259" key="3">
    <source>
        <dbReference type="PROSITE" id="PS50104"/>
    </source>
</evidence>
<evidence type="ECO:0008006" key="6">
    <source>
        <dbReference type="Google" id="ProtNLM"/>
    </source>
</evidence>
<evidence type="ECO:0000313" key="4">
    <source>
        <dbReference type="EMBL" id="KAK6179987.1"/>
    </source>
</evidence>
<dbReference type="GO" id="GO:0007165">
    <property type="term" value="P:signal transduction"/>
    <property type="evidence" value="ECO:0007669"/>
    <property type="project" value="InterPro"/>
</dbReference>
<dbReference type="PROSITE" id="PS50017">
    <property type="entry name" value="DEATH_DOMAIN"/>
    <property type="match status" value="1"/>
</dbReference>
<dbReference type="InterPro" id="IPR000157">
    <property type="entry name" value="TIR_dom"/>
</dbReference>
<comment type="caution">
    <text evidence="4">The sequence shown here is derived from an EMBL/GenBank/DDBJ whole genome shotgun (WGS) entry which is preliminary data.</text>
</comment>
<feature type="domain" description="TIR" evidence="3">
    <location>
        <begin position="1043"/>
        <end position="1156"/>
    </location>
</feature>
<dbReference type="SUPFAM" id="SSF48371">
    <property type="entry name" value="ARM repeat"/>
    <property type="match status" value="2"/>
</dbReference>
<feature type="domain" description="Death" evidence="2">
    <location>
        <begin position="962"/>
        <end position="1027"/>
    </location>
</feature>
<sequence>MAAVDILKILDKYDLSNITDDDRRQYYDEERKWSRNCNDLPGPVTLWYDATKIMMSKICIPNLPRDDHDAVSLAKHMIGLIFDQSRDGNYQAVEYENLYGLFYDMLIRMVELGPGIGHAAIWIAIFHNGDFKEYYMKLPKDKIRKMLNALKKEYYYKGDSDDPESKYTTRVQSALECVIDRAVSEEMLKSNHEDFLDLFMYYLTNFLKSDEPIYNMTHTLGMKIWYKYGRTPFKRITNPEIYRKYLKLISDCLHDKDVPNNEKRVKELVSNLKYIFNGIEEEKLFPDLYMDLVDFVITMCNKTTGLPPHQFIESIGYLWFHTKEDVVKNKTVIFDGMAPKIAELLENLSDYSICDLRLIKPALYNILGPAMNNSKEHAALWIRIITSGIHIQGCAEAMYYAIREQEKFLKWKNYPSEAKNLFQHFSKVTKVTYEEEKKRESTIGYYENFLKYFLEQVKKAKLIPDLFEELLHYSLKILEDKNEEFYRLAEVAADHFDGLVFKKHRELVMEAIRGVTKLLRVEAEWNIRRCCALQEIVCNALDSINDCKSLTSEDFDALVDLCDASLSGDFITPDGNIPGTEYYRIYIVAVFKTFKLLSDSGDMSKAKSIVAKVLELIGHDEDSVADMASNQIFIVGQGKGGADCLAPHLPLIIDLYLDKETYNLLSVIQQVYPQNDEAVADRFQNLFASIESGDSSIRSYCLQLLTKVAGHQPKLFTKENVDTLMEVMFEGDPNQQVSYIMVIDLLAEKNTQVVFHKLDDLMDKEYSEYTFYHLHSILRKIAVKSDEKTAERIVNRFIKVLSGPEHQTNTILIISELRGLVATHKPLVNKHKQLIVDLKEGSSNQNIRDTATGLIDLLEGRSLETLAVGIDQQQDDIENLDTRVTTNENNINTVTQEVGKQKEDIIGIKYEVNEQGQRINVLGEVIEETVLKVEEIDQKTLSHAPYWSRDVSKLMNPQADCDWRLLSSRLGYSNDDIRAWAQQSDPCMAMLNEWYATHKTSEASYGVLTALQEMDRMDAAVIVENAMKAADQVVEDEEFEYATPPPIFLSYQWSHQEEVKLLRKHLEMAGYQCWMDIGQMGGGDKLFEKIDTGIRAAKVIISCTTEKYAKSPNCNREVNLAVNLRKPIIPLLLENCTWPPPGSMGPIFSEYLYIQFFQRNSQEATPDDRYWPIPKFQELLMQLSMNGIVPDESKVEEMYNNWWMPLVEEIKIDKSNTAGGGKNKTQPPTTTGDKKEEKSPEVFISYQWDKQKNIMLLYKRLTELGYHCWMDIHQMGGGDSLYDKIDRGIRGCRVVLSCITEKYALSANCRREVSLCDALKRPIIPLLLENTVWPPKGPMSMAFTELLYIDFHSDPAVQEKWSGPKFEEMRAKIRQILPDPDQASVDSVPESKPKSKTEHKSETKENETKVMPEKKEPESKGNKTKPIDDTPAKKTSYVKSATPGTKTARPKDNPQPVADQTPAPAPAPADQSTPLTEVSKESSPDKSGSESPSVSPAYTGSPRKPKPVRPISGSAKKTSKSCSIL</sequence>
<dbReference type="Gene3D" id="1.10.533.10">
    <property type="entry name" value="Death Domain, Fas"/>
    <property type="match status" value="1"/>
</dbReference>
<proteinExistence type="predicted"/>
<dbReference type="Pfam" id="PF13676">
    <property type="entry name" value="TIR_2"/>
    <property type="match status" value="2"/>
</dbReference>
<dbReference type="InterPro" id="IPR011029">
    <property type="entry name" value="DEATH-like_dom_sf"/>
</dbReference>
<dbReference type="InterPro" id="IPR016024">
    <property type="entry name" value="ARM-type_fold"/>
</dbReference>
<dbReference type="PROSITE" id="PS50104">
    <property type="entry name" value="TIR"/>
    <property type="match status" value="1"/>
</dbReference>
<dbReference type="InterPro" id="IPR035897">
    <property type="entry name" value="Toll_tir_struct_dom_sf"/>
</dbReference>
<dbReference type="EMBL" id="JAZGQO010000008">
    <property type="protein sequence ID" value="KAK6179987.1"/>
    <property type="molecule type" value="Genomic_DNA"/>
</dbReference>
<feature type="compositionally biased region" description="Basic and acidic residues" evidence="1">
    <location>
        <begin position="1478"/>
        <end position="1488"/>
    </location>
</feature>
<dbReference type="Pfam" id="PF00531">
    <property type="entry name" value="Death"/>
    <property type="match status" value="1"/>
</dbReference>
<protein>
    <recommendedName>
        <fullName evidence="6">Death domain-containing protein</fullName>
    </recommendedName>
</protein>
<feature type="region of interest" description="Disordered" evidence="1">
    <location>
        <begin position="1376"/>
        <end position="1525"/>
    </location>
</feature>
<evidence type="ECO:0000259" key="2">
    <source>
        <dbReference type="PROSITE" id="PS50017"/>
    </source>
</evidence>
<dbReference type="SUPFAM" id="SSF47986">
    <property type="entry name" value="DEATH domain"/>
    <property type="match status" value="1"/>
</dbReference>
<dbReference type="Proteomes" id="UP001347796">
    <property type="component" value="Unassembled WGS sequence"/>
</dbReference>
<dbReference type="PANTHER" id="PTHR47508">
    <property type="entry name" value="SAM DOMAIN-CONTAINING PROTEIN-RELATED"/>
    <property type="match status" value="1"/>
</dbReference>
<dbReference type="PANTHER" id="PTHR47508:SF1">
    <property type="entry name" value="NON-SPECIFIC SERINE_THREONINE PROTEIN KINASE"/>
    <property type="match status" value="1"/>
</dbReference>
<dbReference type="Gene3D" id="1.25.10.10">
    <property type="entry name" value="Leucine-rich Repeat Variant"/>
    <property type="match status" value="1"/>
</dbReference>
<evidence type="ECO:0000313" key="5">
    <source>
        <dbReference type="Proteomes" id="UP001347796"/>
    </source>
</evidence>
<evidence type="ECO:0000256" key="1">
    <source>
        <dbReference type="SAM" id="MobiDB-lite"/>
    </source>
</evidence>
<reference evidence="4 5" key="1">
    <citation type="submission" date="2024-01" db="EMBL/GenBank/DDBJ databases">
        <title>The genome of the rayed Mediterranean limpet Patella caerulea (Linnaeus, 1758).</title>
        <authorList>
            <person name="Anh-Thu Weber A."/>
            <person name="Halstead-Nussloch G."/>
        </authorList>
    </citation>
    <scope>NUCLEOTIDE SEQUENCE [LARGE SCALE GENOMIC DNA]</scope>
    <source>
        <strain evidence="4">AATW-2023a</strain>
        <tissue evidence="4">Whole specimen</tissue>
    </source>
</reference>
<dbReference type="SUPFAM" id="SSF52200">
    <property type="entry name" value="Toll/Interleukin receptor TIR domain"/>
    <property type="match status" value="2"/>
</dbReference>
<feature type="region of interest" description="Disordered" evidence="1">
    <location>
        <begin position="1215"/>
        <end position="1238"/>
    </location>
</feature>
<gene>
    <name evidence="4" type="ORF">SNE40_012219</name>
</gene>
<feature type="compositionally biased region" description="Basic and acidic residues" evidence="1">
    <location>
        <begin position="1389"/>
        <end position="1432"/>
    </location>
</feature>
<accession>A0AAN8JLB9</accession>
<dbReference type="Gene3D" id="3.40.50.10140">
    <property type="entry name" value="Toll/interleukin-1 receptor homology (TIR) domain"/>
    <property type="match status" value="2"/>
</dbReference>
<dbReference type="SMART" id="SM00005">
    <property type="entry name" value="DEATH"/>
    <property type="match status" value="1"/>
</dbReference>
<name>A0AAN8JLB9_PATCE</name>
<feature type="compositionally biased region" description="Low complexity" evidence="1">
    <location>
        <begin position="1454"/>
        <end position="1474"/>
    </location>
</feature>